<dbReference type="GO" id="GO:0003700">
    <property type="term" value="F:DNA-binding transcription factor activity"/>
    <property type="evidence" value="ECO:0007669"/>
    <property type="project" value="InterPro"/>
</dbReference>
<dbReference type="Pfam" id="PF03466">
    <property type="entry name" value="LysR_substrate"/>
    <property type="match status" value="1"/>
</dbReference>
<evidence type="ECO:0000313" key="6">
    <source>
        <dbReference type="EMBL" id="MCJ8014830.1"/>
    </source>
</evidence>
<keyword evidence="7" id="KW-1185">Reference proteome</keyword>
<evidence type="ECO:0000256" key="4">
    <source>
        <dbReference type="ARBA" id="ARBA00023163"/>
    </source>
</evidence>
<dbReference type="Gene3D" id="3.40.190.290">
    <property type="match status" value="1"/>
</dbReference>
<keyword evidence="4" id="KW-0804">Transcription</keyword>
<dbReference type="RefSeq" id="WP_244730244.1">
    <property type="nucleotide sequence ID" value="NZ_JALIRP010000015.1"/>
</dbReference>
<evidence type="ECO:0000256" key="1">
    <source>
        <dbReference type="ARBA" id="ARBA00009437"/>
    </source>
</evidence>
<evidence type="ECO:0000256" key="2">
    <source>
        <dbReference type="ARBA" id="ARBA00023015"/>
    </source>
</evidence>
<dbReference type="PANTHER" id="PTHR30126">
    <property type="entry name" value="HTH-TYPE TRANSCRIPTIONAL REGULATOR"/>
    <property type="match status" value="1"/>
</dbReference>
<organism evidence="6 7">
    <name type="scientific">Paenibacillus mangrovi</name>
    <dbReference type="NCBI Taxonomy" id="2931978"/>
    <lineage>
        <taxon>Bacteria</taxon>
        <taxon>Bacillati</taxon>
        <taxon>Bacillota</taxon>
        <taxon>Bacilli</taxon>
        <taxon>Bacillales</taxon>
        <taxon>Paenibacillaceae</taxon>
        <taxon>Paenibacillus</taxon>
    </lineage>
</organism>
<dbReference type="GO" id="GO:0000976">
    <property type="term" value="F:transcription cis-regulatory region binding"/>
    <property type="evidence" value="ECO:0007669"/>
    <property type="project" value="TreeGrafter"/>
</dbReference>
<dbReference type="InterPro" id="IPR036388">
    <property type="entry name" value="WH-like_DNA-bd_sf"/>
</dbReference>
<keyword evidence="2" id="KW-0805">Transcription regulation</keyword>
<dbReference type="InterPro" id="IPR005119">
    <property type="entry name" value="LysR_subst-bd"/>
</dbReference>
<evidence type="ECO:0000259" key="5">
    <source>
        <dbReference type="PROSITE" id="PS50931"/>
    </source>
</evidence>
<dbReference type="AlphaFoldDB" id="A0A9X1WVU4"/>
<comment type="similarity">
    <text evidence="1">Belongs to the LysR transcriptional regulatory family.</text>
</comment>
<dbReference type="SUPFAM" id="SSF53850">
    <property type="entry name" value="Periplasmic binding protein-like II"/>
    <property type="match status" value="1"/>
</dbReference>
<evidence type="ECO:0000256" key="3">
    <source>
        <dbReference type="ARBA" id="ARBA00023125"/>
    </source>
</evidence>
<dbReference type="FunFam" id="1.10.10.10:FF:000001">
    <property type="entry name" value="LysR family transcriptional regulator"/>
    <property type="match status" value="1"/>
</dbReference>
<protein>
    <submittedName>
        <fullName evidence="6">LysR family transcriptional regulator</fullName>
    </submittedName>
</protein>
<feature type="domain" description="HTH lysR-type" evidence="5">
    <location>
        <begin position="1"/>
        <end position="58"/>
    </location>
</feature>
<gene>
    <name evidence="6" type="ORF">MUG84_24405</name>
</gene>
<accession>A0A9X1WVU4</accession>
<dbReference type="PROSITE" id="PS50931">
    <property type="entry name" value="HTH_LYSR"/>
    <property type="match status" value="1"/>
</dbReference>
<evidence type="ECO:0000313" key="7">
    <source>
        <dbReference type="Proteomes" id="UP001139347"/>
    </source>
</evidence>
<sequence length="308" mass="35082">MDLAYFQTFREVAVRQSFTRAAEELGYAQSSVTAQIQKLEKVYGVQLFERYGKGMRLTSAGEELFSLAVQMLDLFQQSKEKLSRQGGGTLSIGTIDSLSSYYLPPYLQKIKQQYPELRVQLHPGSEEDIIKRVKDGSLDLGLILDHKPSDLSLTWLTLRKEPLILIARPGHPLEQHHEITLNHLIHAEWIMPEESCNYRIMLEKLLNRSGYPYRIGFELGNPEAVKRCVMSGFGISLLPEMAVMDEIRRGDLMKLPFSHPDIQLSLQMVIHPKKWLSIAVREFIEMIKEETISEAHITGIPGGNDTSE</sequence>
<dbReference type="Gene3D" id="1.10.10.10">
    <property type="entry name" value="Winged helix-like DNA-binding domain superfamily/Winged helix DNA-binding domain"/>
    <property type="match status" value="1"/>
</dbReference>
<dbReference type="InterPro" id="IPR000847">
    <property type="entry name" value="LysR_HTH_N"/>
</dbReference>
<keyword evidence="3" id="KW-0238">DNA-binding</keyword>
<reference evidence="6" key="1">
    <citation type="submission" date="2022-04" db="EMBL/GenBank/DDBJ databases">
        <title>Paenibacillus mangrovi sp. nov., a novel endophytic bacterium isolated from bark of Kandelia candel.</title>
        <authorList>
            <person name="Tuo L."/>
        </authorList>
    </citation>
    <scope>NUCLEOTIDE SEQUENCE</scope>
    <source>
        <strain evidence="6">KQZ6P-2</strain>
    </source>
</reference>
<dbReference type="SUPFAM" id="SSF46785">
    <property type="entry name" value="Winged helix' DNA-binding domain"/>
    <property type="match status" value="1"/>
</dbReference>
<comment type="caution">
    <text evidence="6">The sequence shown here is derived from an EMBL/GenBank/DDBJ whole genome shotgun (WGS) entry which is preliminary data.</text>
</comment>
<dbReference type="CDD" id="cd05466">
    <property type="entry name" value="PBP2_LTTR_substrate"/>
    <property type="match status" value="1"/>
</dbReference>
<dbReference type="EMBL" id="JALIRP010000015">
    <property type="protein sequence ID" value="MCJ8014830.1"/>
    <property type="molecule type" value="Genomic_DNA"/>
</dbReference>
<dbReference type="PANTHER" id="PTHR30126:SF100">
    <property type="entry name" value="LYSR-FAMILY TRANSCRIPTIONAL REGULATOR"/>
    <property type="match status" value="1"/>
</dbReference>
<dbReference type="InterPro" id="IPR036390">
    <property type="entry name" value="WH_DNA-bd_sf"/>
</dbReference>
<dbReference type="Pfam" id="PF00126">
    <property type="entry name" value="HTH_1"/>
    <property type="match status" value="1"/>
</dbReference>
<dbReference type="PRINTS" id="PR00039">
    <property type="entry name" value="HTHLYSR"/>
</dbReference>
<name>A0A9X1WVU4_9BACL</name>
<proteinExistence type="inferred from homology"/>
<dbReference type="Proteomes" id="UP001139347">
    <property type="component" value="Unassembled WGS sequence"/>
</dbReference>